<dbReference type="EMBL" id="SEOQ01000001">
    <property type="protein sequence ID" value="TFY72985.1"/>
    <property type="molecule type" value="Genomic_DNA"/>
</dbReference>
<feature type="transmembrane region" description="Helical" evidence="2">
    <location>
        <begin position="82"/>
        <end position="103"/>
    </location>
</feature>
<evidence type="ECO:0000256" key="1">
    <source>
        <dbReference type="SAM" id="MobiDB-lite"/>
    </source>
</evidence>
<feature type="region of interest" description="Disordered" evidence="1">
    <location>
        <begin position="195"/>
        <end position="240"/>
    </location>
</feature>
<reference evidence="3 4" key="1">
    <citation type="submission" date="2019-02" db="EMBL/GenBank/DDBJ databases">
        <title>Genome sequencing of the rare red list fungi Dentipellis fragilis.</title>
        <authorList>
            <person name="Buettner E."/>
            <person name="Kellner H."/>
        </authorList>
    </citation>
    <scope>NUCLEOTIDE SEQUENCE [LARGE SCALE GENOMIC DNA]</scope>
    <source>
        <strain evidence="3 4">DSM 105465</strain>
    </source>
</reference>
<feature type="transmembrane region" description="Helical" evidence="2">
    <location>
        <begin position="12"/>
        <end position="31"/>
    </location>
</feature>
<sequence>MWFSNPSDFTFVFKSAICVLQTVTGDAVVIYRCYKVWQDMRIIIFPIIMLCGVITTDADSTWACSQAQPSGARIFAKQTGQWITAFYSSTLSTNFICTVLLAARIWQMNSRVTWKVPAAARSSLMPVVFIIVDAGVLYSAALICFVSKSNGQYVVLDMMPAQIMPIISIAFDMVIVRAGIAEASGSTSRWRRVVREREPQPPKYAKRRELRHASTRGTYHPAYRKPTGPPVESEMDPRYP</sequence>
<keyword evidence="4" id="KW-1185">Reference proteome</keyword>
<evidence type="ECO:0000313" key="3">
    <source>
        <dbReference type="EMBL" id="TFY72985.1"/>
    </source>
</evidence>
<dbReference type="STRING" id="205917.A0A4Y9ZDX9"/>
<dbReference type="Proteomes" id="UP000298327">
    <property type="component" value="Unassembled WGS sequence"/>
</dbReference>
<keyword evidence="2" id="KW-1133">Transmembrane helix</keyword>
<evidence type="ECO:0000256" key="2">
    <source>
        <dbReference type="SAM" id="Phobius"/>
    </source>
</evidence>
<keyword evidence="2" id="KW-0472">Membrane</keyword>
<comment type="caution">
    <text evidence="3">The sequence shown here is derived from an EMBL/GenBank/DDBJ whole genome shotgun (WGS) entry which is preliminary data.</text>
</comment>
<feature type="transmembrane region" description="Helical" evidence="2">
    <location>
        <begin position="43"/>
        <end position="62"/>
    </location>
</feature>
<organism evidence="3 4">
    <name type="scientific">Dentipellis fragilis</name>
    <dbReference type="NCBI Taxonomy" id="205917"/>
    <lineage>
        <taxon>Eukaryota</taxon>
        <taxon>Fungi</taxon>
        <taxon>Dikarya</taxon>
        <taxon>Basidiomycota</taxon>
        <taxon>Agaricomycotina</taxon>
        <taxon>Agaricomycetes</taxon>
        <taxon>Russulales</taxon>
        <taxon>Hericiaceae</taxon>
        <taxon>Dentipellis</taxon>
    </lineage>
</organism>
<dbReference type="OrthoDB" id="3354175at2759"/>
<feature type="transmembrane region" description="Helical" evidence="2">
    <location>
        <begin position="124"/>
        <end position="143"/>
    </location>
</feature>
<accession>A0A4Y9ZDX9</accession>
<protein>
    <submittedName>
        <fullName evidence="3">Uncharacterized protein</fullName>
    </submittedName>
</protein>
<evidence type="ECO:0000313" key="4">
    <source>
        <dbReference type="Proteomes" id="UP000298327"/>
    </source>
</evidence>
<name>A0A4Y9ZDX9_9AGAM</name>
<proteinExistence type="predicted"/>
<dbReference type="AlphaFoldDB" id="A0A4Y9ZDX9"/>
<gene>
    <name evidence="3" type="ORF">EVG20_g31</name>
</gene>
<feature type="transmembrane region" description="Helical" evidence="2">
    <location>
        <begin position="163"/>
        <end position="181"/>
    </location>
</feature>
<feature type="compositionally biased region" description="Basic residues" evidence="1">
    <location>
        <begin position="204"/>
        <end position="214"/>
    </location>
</feature>
<keyword evidence="2" id="KW-0812">Transmembrane</keyword>